<dbReference type="GO" id="GO:0005975">
    <property type="term" value="P:carbohydrate metabolic process"/>
    <property type="evidence" value="ECO:0007669"/>
    <property type="project" value="InterPro"/>
</dbReference>
<evidence type="ECO:0000256" key="7">
    <source>
        <dbReference type="PIRSR" id="PIRSR600514-1"/>
    </source>
</evidence>
<evidence type="ECO:0000256" key="5">
    <source>
        <dbReference type="ARBA" id="ARBA00023163"/>
    </source>
</evidence>
<feature type="domain" description="HTH araC/xylS-type" evidence="8">
    <location>
        <begin position="174"/>
        <end position="272"/>
    </location>
</feature>
<dbReference type="InterPro" id="IPR018060">
    <property type="entry name" value="HTH_AraC"/>
</dbReference>
<dbReference type="SUPFAM" id="SSF51445">
    <property type="entry name" value="(Trans)glycosidases"/>
    <property type="match status" value="1"/>
</dbReference>
<keyword evidence="10" id="KW-1185">Reference proteome</keyword>
<dbReference type="EC" id="3.2.1.37" evidence="9"/>
<dbReference type="SMART" id="SM00342">
    <property type="entry name" value="HTH_ARAC"/>
    <property type="match status" value="1"/>
</dbReference>
<name>A0A7W8HA71_9FIRM</name>
<proteinExistence type="inferred from homology"/>
<comment type="caution">
    <text evidence="9">The sequence shown here is derived from an EMBL/GenBank/DDBJ whole genome shotgun (WGS) entry which is preliminary data.</text>
</comment>
<gene>
    <name evidence="9" type="ORF">HNP82_001869</name>
</gene>
<keyword evidence="2 9" id="KW-0378">Hydrolase</keyword>
<evidence type="ECO:0000256" key="1">
    <source>
        <dbReference type="ARBA" id="ARBA00008875"/>
    </source>
</evidence>
<dbReference type="PANTHER" id="PTHR43280">
    <property type="entry name" value="ARAC-FAMILY TRANSCRIPTIONAL REGULATOR"/>
    <property type="match status" value="1"/>
</dbReference>
<dbReference type="InterPro" id="IPR049166">
    <property type="entry name" value="GH39_cat"/>
</dbReference>
<dbReference type="SUPFAM" id="SSF51182">
    <property type="entry name" value="RmlC-like cupins"/>
    <property type="match status" value="1"/>
</dbReference>
<dbReference type="GO" id="GO:0043565">
    <property type="term" value="F:sequence-specific DNA binding"/>
    <property type="evidence" value="ECO:0007669"/>
    <property type="project" value="InterPro"/>
</dbReference>
<sequence length="863" mass="99510">MSTITHEIINYQSNVPVKLFFQRIGTSARHWHSSIEILFVLQGSMQVAIENHSLTLKEDDILLINPNHIHELSSPDCSLIVVQMRLGEFHLDWAIPENIQFDCNSALDPGNSQRYFHLKHLIAMLLKNNTSDSEFSQLSNYACAIDLIRELCLNFRREGEAYTPHSIKYLNRLKSILEYIHENYKEPITLTDLAKRQFLTPAYLSSFFEKTMGVSLSTYINNVRLDHAIIDLINTDDSIEAIAARCGFARPRSFSSVFKKYYHMLPSEYRKQIKSLPDTGRNIQTRDRSQTMYRVSSEGSAFAPPQELLRPKHQNSYLMLERYDFLSRLAPYLQEHPGAQNSQEYSSKTALGEISAISNSAGRWNSSFKCFCGVSRASELLLPPIRDMIRQAQKDIGFKYIKFHGILDDDLMVCTRDASGQLHFNFFYVDMILDFLLENHLRPMIQYSFMPAALAASANHTVFQKPVIISPPSSNDEWCSLITAFTRHLLERYGAHQVRQWIFTFWNETLSGLSFDFEDAQTALDLYRQTRQKVKDCDPALIFASTSYSALKYPELNYDRFLNYAREHQCLPDVYIFHFYPVVADDNAFNASARQWKAQDYTQAVALSRDPDIFHHFLESLAKAGIEADKIYITEWNFSPSHREWLNDTCFSSCYIVRNMVQNHNKAAGFCHWCLTDLHQELPMPHALFHGGLGLFTRNGIPKPAYFAYDFLNRLLPEILYNGEGCCITRDKDHFAILLYNYYHFNNLYGHGITFDTTDEHWQAAFSGAVTKEISFTLTDMRNGAYELSCRYIHPGCGSPFEAWISMGRPDLDTPEELQLLKSRACPGFYKKTLSVTDHCLEISQRLEPHEIRLITLRLASPD</sequence>
<dbReference type="SUPFAM" id="SSF51011">
    <property type="entry name" value="Glycosyl hydrolase domain"/>
    <property type="match status" value="1"/>
</dbReference>
<evidence type="ECO:0000256" key="3">
    <source>
        <dbReference type="ARBA" id="ARBA00023015"/>
    </source>
</evidence>
<accession>A0A7W8HA71</accession>
<dbReference type="InterPro" id="IPR017853">
    <property type="entry name" value="GH"/>
</dbReference>
<dbReference type="InterPro" id="IPR003313">
    <property type="entry name" value="AraC-bd"/>
</dbReference>
<feature type="active site" description="Proton donor" evidence="7">
    <location>
        <position position="508"/>
    </location>
</feature>
<dbReference type="Proteomes" id="UP000543642">
    <property type="component" value="Unassembled WGS sequence"/>
</dbReference>
<dbReference type="Gene3D" id="2.60.120.10">
    <property type="entry name" value="Jelly Rolls"/>
    <property type="match status" value="1"/>
</dbReference>
<reference evidence="9 10" key="1">
    <citation type="submission" date="2020-08" db="EMBL/GenBank/DDBJ databases">
        <title>Genomic Encyclopedia of Type Strains, Phase IV (KMG-IV): sequencing the most valuable type-strain genomes for metagenomic binning, comparative biology and taxonomic classification.</title>
        <authorList>
            <person name="Goeker M."/>
        </authorList>
    </citation>
    <scope>NUCLEOTIDE SEQUENCE [LARGE SCALE GENOMIC DNA]</scope>
    <source>
        <strain evidence="9 10">DSM 106146</strain>
    </source>
</reference>
<dbReference type="Pfam" id="PF01229">
    <property type="entry name" value="Glyco_hydro_39"/>
    <property type="match status" value="1"/>
</dbReference>
<keyword evidence="6 9" id="KW-0326">Glycosidase</keyword>
<dbReference type="InterPro" id="IPR011051">
    <property type="entry name" value="RmlC_Cupin_sf"/>
</dbReference>
<dbReference type="Gene3D" id="3.20.20.80">
    <property type="entry name" value="Glycosidases"/>
    <property type="match status" value="1"/>
</dbReference>
<evidence type="ECO:0000256" key="6">
    <source>
        <dbReference type="ARBA" id="ARBA00023295"/>
    </source>
</evidence>
<evidence type="ECO:0000313" key="9">
    <source>
        <dbReference type="EMBL" id="MBB5264741.1"/>
    </source>
</evidence>
<dbReference type="PANTHER" id="PTHR43280:SF34">
    <property type="entry name" value="ARAC-FAMILY TRANSCRIPTIONAL REGULATOR"/>
    <property type="match status" value="1"/>
</dbReference>
<evidence type="ECO:0000256" key="4">
    <source>
        <dbReference type="ARBA" id="ARBA00023125"/>
    </source>
</evidence>
<comment type="similarity">
    <text evidence="1">Belongs to the glycosyl hydrolase 39 family.</text>
</comment>
<evidence type="ECO:0000259" key="8">
    <source>
        <dbReference type="PROSITE" id="PS01124"/>
    </source>
</evidence>
<dbReference type="InterPro" id="IPR014710">
    <property type="entry name" value="RmlC-like_jellyroll"/>
</dbReference>
<dbReference type="EMBL" id="JACHFW010000006">
    <property type="protein sequence ID" value="MBB5264741.1"/>
    <property type="molecule type" value="Genomic_DNA"/>
</dbReference>
<dbReference type="Gene3D" id="1.10.10.60">
    <property type="entry name" value="Homeodomain-like"/>
    <property type="match status" value="2"/>
</dbReference>
<protein>
    <submittedName>
        <fullName evidence="9">Xylan 1,4-beta-xylosidase</fullName>
        <ecNumber evidence="9">3.2.1.37</ecNumber>
    </submittedName>
</protein>
<dbReference type="AlphaFoldDB" id="A0A7W8HA71"/>
<dbReference type="Pfam" id="PF02311">
    <property type="entry name" value="AraC_binding"/>
    <property type="match status" value="1"/>
</dbReference>
<dbReference type="SUPFAM" id="SSF46689">
    <property type="entry name" value="Homeodomain-like"/>
    <property type="match status" value="1"/>
</dbReference>
<dbReference type="GO" id="GO:0003700">
    <property type="term" value="F:DNA-binding transcription factor activity"/>
    <property type="evidence" value="ECO:0007669"/>
    <property type="project" value="InterPro"/>
</dbReference>
<dbReference type="Pfam" id="PF12833">
    <property type="entry name" value="HTH_18"/>
    <property type="match status" value="1"/>
</dbReference>
<evidence type="ECO:0000313" key="10">
    <source>
        <dbReference type="Proteomes" id="UP000543642"/>
    </source>
</evidence>
<organism evidence="9 10">
    <name type="scientific">Catenibacillus scindens</name>
    <dbReference type="NCBI Taxonomy" id="673271"/>
    <lineage>
        <taxon>Bacteria</taxon>
        <taxon>Bacillati</taxon>
        <taxon>Bacillota</taxon>
        <taxon>Clostridia</taxon>
        <taxon>Lachnospirales</taxon>
        <taxon>Lachnospiraceae</taxon>
        <taxon>Catenibacillus</taxon>
    </lineage>
</organism>
<keyword evidence="5" id="KW-0804">Transcription</keyword>
<dbReference type="RefSeq" id="WP_183773631.1">
    <property type="nucleotide sequence ID" value="NZ_JACHFW010000006.1"/>
</dbReference>
<dbReference type="PRINTS" id="PR00745">
    <property type="entry name" value="GLHYDRLASE39"/>
</dbReference>
<dbReference type="InterPro" id="IPR000514">
    <property type="entry name" value="Glyco_hydro_39"/>
</dbReference>
<dbReference type="PROSITE" id="PS01124">
    <property type="entry name" value="HTH_ARAC_FAMILY_2"/>
    <property type="match status" value="1"/>
</dbReference>
<evidence type="ECO:0000256" key="2">
    <source>
        <dbReference type="ARBA" id="ARBA00022801"/>
    </source>
</evidence>
<dbReference type="Gene3D" id="2.60.40.1500">
    <property type="entry name" value="Glycosyl hydrolase domain, family 39"/>
    <property type="match status" value="1"/>
</dbReference>
<keyword evidence="4" id="KW-0238">DNA-binding</keyword>
<dbReference type="InterPro" id="IPR009057">
    <property type="entry name" value="Homeodomain-like_sf"/>
</dbReference>
<dbReference type="GO" id="GO:0009044">
    <property type="term" value="F:xylan 1,4-beta-xylosidase activity"/>
    <property type="evidence" value="ECO:0007669"/>
    <property type="project" value="UniProtKB-EC"/>
</dbReference>
<keyword evidence="3" id="KW-0805">Transcription regulation</keyword>